<evidence type="ECO:0000313" key="1">
    <source>
        <dbReference type="EMBL" id="VVD33954.1"/>
    </source>
</evidence>
<dbReference type="KEGG" id="pdio:PDMSB3_2670.1"/>
<reference evidence="1 2" key="1">
    <citation type="submission" date="2019-08" db="EMBL/GenBank/DDBJ databases">
        <authorList>
            <person name="Herpell B J."/>
        </authorList>
    </citation>
    <scope>NUCLEOTIDE SEQUENCE [LARGE SCALE GENOMIC DNA]</scope>
    <source>
        <strain evidence="2">Msb3</strain>
    </source>
</reference>
<proteinExistence type="predicted"/>
<dbReference type="AlphaFoldDB" id="A0A5Q4YYG3"/>
<protein>
    <submittedName>
        <fullName evidence="1">Uncharacterized protein</fullName>
    </submittedName>
</protein>
<dbReference type="Proteomes" id="UP000325811">
    <property type="component" value="Chromosome II"/>
</dbReference>
<name>A0A5Q4YYG3_9BURK</name>
<evidence type="ECO:0000313" key="2">
    <source>
        <dbReference type="Proteomes" id="UP000325811"/>
    </source>
</evidence>
<gene>
    <name evidence="1" type="ORF">PDMSB3_2670</name>
</gene>
<keyword evidence="2" id="KW-1185">Reference proteome</keyword>
<organism evidence="1 2">
    <name type="scientific">Paraburkholderia dioscoreae</name>
    <dbReference type="NCBI Taxonomy" id="2604047"/>
    <lineage>
        <taxon>Bacteria</taxon>
        <taxon>Pseudomonadati</taxon>
        <taxon>Pseudomonadota</taxon>
        <taxon>Betaproteobacteria</taxon>
        <taxon>Burkholderiales</taxon>
        <taxon>Burkholderiaceae</taxon>
        <taxon>Paraburkholderia</taxon>
    </lineage>
</organism>
<accession>A0A5Q4YYG3</accession>
<dbReference type="EMBL" id="LR699554">
    <property type="protein sequence ID" value="VVD33954.1"/>
    <property type="molecule type" value="Genomic_DNA"/>
</dbReference>
<sequence length="55" mass="6081">MISCVLFVRTGSETKYGQVACRTPFNNYFVLCHGGKRRRAGLSPVTQAIGTCQEK</sequence>